<evidence type="ECO:0000313" key="2">
    <source>
        <dbReference type="Proteomes" id="UP000076482"/>
    </source>
</evidence>
<dbReference type="EMBL" id="LJKE01000015">
    <property type="protein sequence ID" value="KZD71906.1"/>
    <property type="molecule type" value="Genomic_DNA"/>
</dbReference>
<dbReference type="RefSeq" id="WP_161940810.1">
    <property type="nucleotide sequence ID" value="NZ_LJKE01000015.1"/>
</dbReference>
<comment type="caution">
    <text evidence="1">The sequence shown here is derived from an EMBL/GenBank/DDBJ whole genome shotgun (WGS) entry which is preliminary data.</text>
</comment>
<dbReference type="AlphaFoldDB" id="A0A164QMH0"/>
<organism evidence="1 2">
    <name type="scientific">Bacillus cereus</name>
    <dbReference type="NCBI Taxonomy" id="1396"/>
    <lineage>
        <taxon>Bacteria</taxon>
        <taxon>Bacillati</taxon>
        <taxon>Bacillota</taxon>
        <taxon>Bacilli</taxon>
        <taxon>Bacillales</taxon>
        <taxon>Bacillaceae</taxon>
        <taxon>Bacillus</taxon>
        <taxon>Bacillus cereus group</taxon>
    </lineage>
</organism>
<evidence type="ECO:0000313" key="1">
    <source>
        <dbReference type="EMBL" id="KZD71906.1"/>
    </source>
</evidence>
<reference evidence="1 2" key="1">
    <citation type="submission" date="2015-09" db="EMBL/GenBank/DDBJ databases">
        <title>Bacillus cereus food isolates.</title>
        <authorList>
            <person name="Boekhorst J."/>
        </authorList>
    </citation>
    <scope>NUCLEOTIDE SEQUENCE [LARGE SCALE GENOMIC DNA]</scope>
    <source>
        <strain evidence="1 2">B4088</strain>
    </source>
</reference>
<name>A0A164QMH0_BACCE</name>
<accession>A0A164QMH0</accession>
<sequence>MSEAITIKILEEHITTAERWEKDAEERLDWNEVSHYQGKIEAYKELIKLLS</sequence>
<protein>
    <submittedName>
        <fullName evidence="1">Uncharacterized protein</fullName>
    </submittedName>
</protein>
<gene>
    <name evidence="1" type="ORF">B4088_0367</name>
</gene>
<dbReference type="Proteomes" id="UP000076482">
    <property type="component" value="Unassembled WGS sequence"/>
</dbReference>
<proteinExistence type="predicted"/>
<dbReference type="PATRIC" id="fig|1396.535.peg.4113"/>